<feature type="compositionally biased region" description="Polar residues" evidence="1">
    <location>
        <begin position="219"/>
        <end position="230"/>
    </location>
</feature>
<protein>
    <recommendedName>
        <fullName evidence="2">SUZ domain-containing protein</fullName>
    </recommendedName>
</protein>
<organism evidence="3 7">
    <name type="scientific">Didymodactylos carnosus</name>
    <dbReference type="NCBI Taxonomy" id="1234261"/>
    <lineage>
        <taxon>Eukaryota</taxon>
        <taxon>Metazoa</taxon>
        <taxon>Spiralia</taxon>
        <taxon>Gnathifera</taxon>
        <taxon>Rotifera</taxon>
        <taxon>Eurotatoria</taxon>
        <taxon>Bdelloidea</taxon>
        <taxon>Philodinida</taxon>
        <taxon>Philodinidae</taxon>
        <taxon>Didymodactylos</taxon>
    </lineage>
</organism>
<feature type="domain" description="SUZ" evidence="2">
    <location>
        <begin position="138"/>
        <end position="187"/>
    </location>
</feature>
<evidence type="ECO:0000313" key="3">
    <source>
        <dbReference type="EMBL" id="CAF0916809.1"/>
    </source>
</evidence>
<evidence type="ECO:0000313" key="6">
    <source>
        <dbReference type="EMBL" id="CAF3996146.1"/>
    </source>
</evidence>
<keyword evidence="7" id="KW-1185">Reference proteome</keyword>
<feature type="compositionally biased region" description="Basic and acidic residues" evidence="1">
    <location>
        <begin position="50"/>
        <end position="59"/>
    </location>
</feature>
<dbReference type="InterPro" id="IPR039228">
    <property type="entry name" value="SZRD1"/>
</dbReference>
<dbReference type="Proteomes" id="UP000663829">
    <property type="component" value="Unassembled WGS sequence"/>
</dbReference>
<accession>A0A814AU59</accession>
<evidence type="ECO:0000256" key="1">
    <source>
        <dbReference type="SAM" id="MobiDB-lite"/>
    </source>
</evidence>
<dbReference type="Proteomes" id="UP000681722">
    <property type="component" value="Unassembled WGS sequence"/>
</dbReference>
<feature type="compositionally biased region" description="Acidic residues" evidence="1">
    <location>
        <begin position="187"/>
        <end position="196"/>
    </location>
</feature>
<dbReference type="Proteomes" id="UP000682733">
    <property type="component" value="Unassembled WGS sequence"/>
</dbReference>
<comment type="caution">
    <text evidence="3">The sequence shown here is derived from an EMBL/GenBank/DDBJ whole genome shotgun (WGS) entry which is preliminary data.</text>
</comment>
<dbReference type="Pfam" id="PF12752">
    <property type="entry name" value="SUZ"/>
    <property type="match status" value="1"/>
</dbReference>
<dbReference type="OrthoDB" id="10056423at2759"/>
<proteinExistence type="predicted"/>
<name>A0A814AU59_9BILA</name>
<dbReference type="PANTHER" id="PTHR31796">
    <property type="entry name" value="SUZ DOMAIN-CONTAINING PROTEIN 1"/>
    <property type="match status" value="1"/>
</dbReference>
<reference evidence="3" key="1">
    <citation type="submission" date="2021-02" db="EMBL/GenBank/DDBJ databases">
        <authorList>
            <person name="Nowell W R."/>
        </authorList>
    </citation>
    <scope>NUCLEOTIDE SEQUENCE</scope>
</reference>
<gene>
    <name evidence="3" type="ORF">GPM918_LOCUS9438</name>
    <name evidence="4" type="ORF">OVA965_LOCUS23250</name>
    <name evidence="5" type="ORF">SRO942_LOCUS9439</name>
    <name evidence="6" type="ORF">TMI583_LOCUS23968</name>
</gene>
<dbReference type="EMBL" id="CAJOBA010034999">
    <property type="protein sequence ID" value="CAF3996146.1"/>
    <property type="molecule type" value="Genomic_DNA"/>
</dbReference>
<dbReference type="EMBL" id="CAJOBC010001757">
    <property type="protein sequence ID" value="CAF3696860.1"/>
    <property type="molecule type" value="Genomic_DNA"/>
</dbReference>
<sequence length="313" mass="34850">MINMANDLLTTEVKMNSNETVRIKSSLLPNEDDWETAIDSGEFDKRIEQQEKARKKEQQNEVSTVARNNQQNNDQSSGIKPSKIGSNGPVRILKRPPSQPQINGVHITTASTNNNSNNNVTSQTNSVALSSPNNSPVISIIRNTVKNNSSHPSSTTTFTNSKTPAIKTYEQRELEYRLARLRIMGTEQDENDEQEEKELSLGISTDETNRNNNSTTRTKPQTQAIGQSHSTPGSYASNLFQLNNGTTVNLIPTQLPTITNTTTSNNFLPQHHYSIPYQPATTMTTLYLTSTAPFITSSISNTQVTQTWQHRQQ</sequence>
<evidence type="ECO:0000259" key="2">
    <source>
        <dbReference type="Pfam" id="PF12752"/>
    </source>
</evidence>
<evidence type="ECO:0000313" key="4">
    <source>
        <dbReference type="EMBL" id="CAF1184978.1"/>
    </source>
</evidence>
<feature type="compositionally biased region" description="Low complexity" evidence="1">
    <location>
        <begin position="108"/>
        <end position="133"/>
    </location>
</feature>
<feature type="compositionally biased region" description="Polar residues" evidence="1">
    <location>
        <begin position="62"/>
        <end position="79"/>
    </location>
</feature>
<dbReference type="InterPro" id="IPR024771">
    <property type="entry name" value="SUZ"/>
</dbReference>
<feature type="region of interest" description="Disordered" evidence="1">
    <location>
        <begin position="50"/>
        <end position="133"/>
    </location>
</feature>
<dbReference type="Proteomes" id="UP000677228">
    <property type="component" value="Unassembled WGS sequence"/>
</dbReference>
<evidence type="ECO:0000313" key="7">
    <source>
        <dbReference type="Proteomes" id="UP000663829"/>
    </source>
</evidence>
<dbReference type="EMBL" id="CAJNOK010013470">
    <property type="protein sequence ID" value="CAF1184978.1"/>
    <property type="molecule type" value="Genomic_DNA"/>
</dbReference>
<dbReference type="EMBL" id="CAJNOQ010001757">
    <property type="protein sequence ID" value="CAF0916809.1"/>
    <property type="molecule type" value="Genomic_DNA"/>
</dbReference>
<feature type="region of interest" description="Disordered" evidence="1">
    <location>
        <begin position="186"/>
        <end position="230"/>
    </location>
</feature>
<dbReference type="AlphaFoldDB" id="A0A814AU59"/>
<dbReference type="PANTHER" id="PTHR31796:SF2">
    <property type="entry name" value="SUZ DOMAIN-CONTAINING PROTEIN 1"/>
    <property type="match status" value="1"/>
</dbReference>
<evidence type="ECO:0000313" key="5">
    <source>
        <dbReference type="EMBL" id="CAF3696860.1"/>
    </source>
</evidence>